<gene>
    <name evidence="1" type="ORF">Vadar_033885</name>
</gene>
<reference evidence="1 2" key="1">
    <citation type="journal article" date="2021" name="Hortic Res">
        <title>High-quality reference genome and annotation aids understanding of berry development for evergreen blueberry (Vaccinium darrowii).</title>
        <authorList>
            <person name="Yu J."/>
            <person name="Hulse-Kemp A.M."/>
            <person name="Babiker E."/>
            <person name="Staton M."/>
        </authorList>
    </citation>
    <scope>NUCLEOTIDE SEQUENCE [LARGE SCALE GENOMIC DNA]</scope>
    <source>
        <strain evidence="2">cv. NJ 8807/NJ 8810</strain>
        <tissue evidence="1">Young leaf</tissue>
    </source>
</reference>
<dbReference type="Proteomes" id="UP000828048">
    <property type="component" value="Chromosome 5"/>
</dbReference>
<name>A0ACB7Y3Q3_9ERIC</name>
<evidence type="ECO:0000313" key="1">
    <source>
        <dbReference type="EMBL" id="KAH7848108.1"/>
    </source>
</evidence>
<comment type="caution">
    <text evidence="1">The sequence shown here is derived from an EMBL/GenBank/DDBJ whole genome shotgun (WGS) entry which is preliminary data.</text>
</comment>
<dbReference type="EMBL" id="CM037155">
    <property type="protein sequence ID" value="KAH7848108.1"/>
    <property type="molecule type" value="Genomic_DNA"/>
</dbReference>
<keyword evidence="2" id="KW-1185">Reference proteome</keyword>
<protein>
    <submittedName>
        <fullName evidence="1">Uncharacterized protein</fullName>
    </submittedName>
</protein>
<evidence type="ECO:0000313" key="2">
    <source>
        <dbReference type="Proteomes" id="UP000828048"/>
    </source>
</evidence>
<organism evidence="1 2">
    <name type="scientific">Vaccinium darrowii</name>
    <dbReference type="NCBI Taxonomy" id="229202"/>
    <lineage>
        <taxon>Eukaryota</taxon>
        <taxon>Viridiplantae</taxon>
        <taxon>Streptophyta</taxon>
        <taxon>Embryophyta</taxon>
        <taxon>Tracheophyta</taxon>
        <taxon>Spermatophyta</taxon>
        <taxon>Magnoliopsida</taxon>
        <taxon>eudicotyledons</taxon>
        <taxon>Gunneridae</taxon>
        <taxon>Pentapetalae</taxon>
        <taxon>asterids</taxon>
        <taxon>Ericales</taxon>
        <taxon>Ericaceae</taxon>
        <taxon>Vaccinioideae</taxon>
        <taxon>Vaccinieae</taxon>
        <taxon>Vaccinium</taxon>
    </lineage>
</organism>
<sequence>MKASSLPNLNRETTSFPNFLTLFQDPSHHDDTTLDKRPTIHHSEASETSPFKYTLSPSVNTSSMVNFPPNQAVKRLKQFSGNVGARLEGPSFTQLQWDQQTLTNTSSVGSNHFSGDVGARSESEGTSFTQLRWDNNYPDFPEDESSREQLDLFPTRAGGLLKKNKLGPHPHGFSFTEVSAVRASGSAVVCCQFSSDGKLLASGGHDKKIVLWSTDTLKAKSTLEEHSSLITDVRFSTSMPCLATSSFDKTVRVWDTDNPGYSLHTFTGHSAYVFSSDFHPNKDDLICSCDWDGEIRYWSINNGSCQRVFKGATTQVRFQPRLGRYLAAAAANVVSIIDVETQALRHSIPGHTKPIKSICWDPSGELLASVSEDSVRVWTFGSGSEGDCIHELSCNDGNKFQTCVFHPSYASLLVIGCYQSLELWNMNENKTMTLPAHDGLIAELAASPVTGLVASASQDKFVKLWK</sequence>
<proteinExistence type="predicted"/>
<accession>A0ACB7Y3Q3</accession>